<proteinExistence type="predicted"/>
<dbReference type="InterPro" id="IPR025178">
    <property type="entry name" value="Lnb_N"/>
</dbReference>
<dbReference type="RefSeq" id="WP_124155727.1">
    <property type="nucleotide sequence ID" value="NZ_CAWOLW010000343.1"/>
</dbReference>
<dbReference type="Pfam" id="PF13387">
    <property type="entry name" value="Lnb_N"/>
    <property type="match status" value="1"/>
</dbReference>
<evidence type="ECO:0000259" key="1">
    <source>
        <dbReference type="Pfam" id="PF13387"/>
    </source>
</evidence>
<organism evidence="2 3">
    <name type="scientific">Okeania hirsuta</name>
    <dbReference type="NCBI Taxonomy" id="1458930"/>
    <lineage>
        <taxon>Bacteria</taxon>
        <taxon>Bacillati</taxon>
        <taxon>Cyanobacteriota</taxon>
        <taxon>Cyanophyceae</taxon>
        <taxon>Oscillatoriophycideae</taxon>
        <taxon>Oscillatoriales</taxon>
        <taxon>Microcoleaceae</taxon>
        <taxon>Okeania</taxon>
    </lineage>
</organism>
<dbReference type="OrthoDB" id="319167at2"/>
<evidence type="ECO:0000313" key="2">
    <source>
        <dbReference type="EMBL" id="RQH20979.1"/>
    </source>
</evidence>
<name>A0A3N6P391_9CYAN</name>
<sequence length="131" mass="15820">MSRKVKAEGSSLLGIVNSPSNSLNTTSLIRVYDPVNRIDMVYGYGTFDFSDPMFLPKFIQRDLMYFLDVDQYPQFKYVYEYFQRSFYEQVFDLDSAQNQRIFDFLENNMRPENRFYLYDFFFDNLRPESET</sequence>
<evidence type="ECO:0000313" key="3">
    <source>
        <dbReference type="Proteomes" id="UP000269154"/>
    </source>
</evidence>
<reference evidence="2 3" key="1">
    <citation type="journal article" date="2018" name="ACS Chem. Biol.">
        <title>Ketoreductase domain dysfunction expands chemodiversity: malyngamide biosynthesis in the cyanobacterium Okeania hirsuta.</title>
        <authorList>
            <person name="Moss N.A."/>
            <person name="Leao T."/>
            <person name="Rankin M."/>
            <person name="McCullough T.M."/>
            <person name="Qu P."/>
            <person name="Korobeynikov A."/>
            <person name="Smith J.L."/>
            <person name="Gerwick L."/>
            <person name="Gerwick W.H."/>
        </authorList>
    </citation>
    <scope>NUCLEOTIDE SEQUENCE [LARGE SCALE GENOMIC DNA]</scope>
    <source>
        <strain evidence="2 3">PAB10Feb10-1</strain>
    </source>
</reference>
<comment type="caution">
    <text evidence="2">The sequence shown here is derived from an EMBL/GenBank/DDBJ whole genome shotgun (WGS) entry which is preliminary data.</text>
</comment>
<dbReference type="AlphaFoldDB" id="A0A3N6P391"/>
<dbReference type="EMBL" id="RCBY01000407">
    <property type="protein sequence ID" value="RQH20979.1"/>
    <property type="molecule type" value="Genomic_DNA"/>
</dbReference>
<gene>
    <name evidence="2" type="ORF">D5R40_31840</name>
</gene>
<dbReference type="Proteomes" id="UP000269154">
    <property type="component" value="Unassembled WGS sequence"/>
</dbReference>
<feature type="domain" description="Lnb N-terminal periplasmic" evidence="1">
    <location>
        <begin position="27"/>
        <end position="124"/>
    </location>
</feature>
<accession>A0A3N6P391</accession>
<keyword evidence="3" id="KW-1185">Reference proteome</keyword>
<protein>
    <submittedName>
        <fullName evidence="2">DUF4105 domain-containing protein</fullName>
    </submittedName>
</protein>